<keyword evidence="9" id="KW-0333">Golgi apparatus</keyword>
<evidence type="ECO:0000256" key="10">
    <source>
        <dbReference type="ARBA" id="ARBA00023098"/>
    </source>
</evidence>
<gene>
    <name evidence="16" type="ORF">EYF80_001322</name>
</gene>
<evidence type="ECO:0000256" key="13">
    <source>
        <dbReference type="ARBA" id="ARBA00023180"/>
    </source>
</evidence>
<dbReference type="InterPro" id="IPR038578">
    <property type="entry name" value="GT29-like_sf"/>
</dbReference>
<dbReference type="PANTHER" id="PTHR45906">
    <property type="entry name" value="ALPHA-N-ACETYL-NEURAMINYL-2,3-BETA-GALACTOSYL-1, 3-N-ACETYL-GALACTOSAMINIDE ALPHA-2,6-SIALYLTRANSFERASE-LIKE"/>
    <property type="match status" value="1"/>
</dbReference>
<evidence type="ECO:0000256" key="4">
    <source>
        <dbReference type="ARBA" id="ARBA00022679"/>
    </source>
</evidence>
<comment type="caution">
    <text evidence="16">The sequence shown here is derived from an EMBL/GenBank/DDBJ whole genome shotgun (WGS) entry which is preliminary data.</text>
</comment>
<keyword evidence="6" id="KW-0735">Signal-anchor</keyword>
<evidence type="ECO:0000256" key="3">
    <source>
        <dbReference type="ARBA" id="ARBA00022676"/>
    </source>
</evidence>
<dbReference type="InterPro" id="IPR001675">
    <property type="entry name" value="Glyco_trans_29"/>
</dbReference>
<evidence type="ECO:0000256" key="2">
    <source>
        <dbReference type="ARBA" id="ARBA00006003"/>
    </source>
</evidence>
<comment type="subcellular location">
    <subcellularLocation>
        <location evidence="1">Golgi apparatus membrane</location>
        <topology evidence="1">Single-pass type II membrane protein</topology>
    </subcellularLocation>
</comment>
<dbReference type="GO" id="GO:0009311">
    <property type="term" value="P:oligosaccharide metabolic process"/>
    <property type="evidence" value="ECO:0007669"/>
    <property type="project" value="TreeGrafter"/>
</dbReference>
<keyword evidence="12" id="KW-1015">Disulfide bond</keyword>
<accession>A0A4Z2JE76</accession>
<evidence type="ECO:0000256" key="11">
    <source>
        <dbReference type="ARBA" id="ARBA00023136"/>
    </source>
</evidence>
<dbReference type="GO" id="GO:0001665">
    <property type="term" value="F:alpha-N-acetylgalactosaminide alpha-2,6-sialyltransferase activity"/>
    <property type="evidence" value="ECO:0007669"/>
    <property type="project" value="TreeGrafter"/>
</dbReference>
<keyword evidence="7" id="KW-0730">Sialic acid</keyword>
<proteinExistence type="inferred from homology"/>
<keyword evidence="4 16" id="KW-0808">Transferase</keyword>
<feature type="compositionally biased region" description="Polar residues" evidence="15">
    <location>
        <begin position="142"/>
        <end position="163"/>
    </location>
</feature>
<keyword evidence="3 16" id="KW-0328">Glycosyltransferase</keyword>
<name>A0A4Z2JE76_9TELE</name>
<evidence type="ECO:0000313" key="17">
    <source>
        <dbReference type="Proteomes" id="UP000314294"/>
    </source>
</evidence>
<protein>
    <submittedName>
        <fullName evidence="16">Alpha-N-acetylgalactosaminide alpha-2,6-sialyltransferase 5</fullName>
    </submittedName>
</protein>
<evidence type="ECO:0000256" key="8">
    <source>
        <dbReference type="ARBA" id="ARBA00022989"/>
    </source>
</evidence>
<dbReference type="PANTHER" id="PTHR45906:SF5">
    <property type="entry name" value="ALPHA-N-ACETYLGALACTOSAMINIDE ALPHA-2,6-SIALYLTRANSFERASE 5"/>
    <property type="match status" value="1"/>
</dbReference>
<keyword evidence="8" id="KW-1133">Transmembrane helix</keyword>
<evidence type="ECO:0000256" key="9">
    <source>
        <dbReference type="ARBA" id="ARBA00023034"/>
    </source>
</evidence>
<dbReference type="Pfam" id="PF00777">
    <property type="entry name" value="Glyco_transf_29"/>
    <property type="match status" value="1"/>
</dbReference>
<evidence type="ECO:0000256" key="12">
    <source>
        <dbReference type="ARBA" id="ARBA00023157"/>
    </source>
</evidence>
<reference evidence="16 17" key="1">
    <citation type="submission" date="2019-03" db="EMBL/GenBank/DDBJ databases">
        <title>First draft genome of Liparis tanakae, snailfish: a comprehensive survey of snailfish specific genes.</title>
        <authorList>
            <person name="Kim W."/>
            <person name="Song I."/>
            <person name="Jeong J.-H."/>
            <person name="Kim D."/>
            <person name="Kim S."/>
            <person name="Ryu S."/>
            <person name="Song J.Y."/>
            <person name="Lee S.K."/>
        </authorList>
    </citation>
    <scope>NUCLEOTIDE SEQUENCE [LARGE SCALE GENOMIC DNA]</scope>
    <source>
        <tissue evidence="16">Muscle</tissue>
    </source>
</reference>
<organism evidence="16 17">
    <name type="scientific">Liparis tanakae</name>
    <name type="common">Tanaka's snailfish</name>
    <dbReference type="NCBI Taxonomy" id="230148"/>
    <lineage>
        <taxon>Eukaryota</taxon>
        <taxon>Metazoa</taxon>
        <taxon>Chordata</taxon>
        <taxon>Craniata</taxon>
        <taxon>Vertebrata</taxon>
        <taxon>Euteleostomi</taxon>
        <taxon>Actinopterygii</taxon>
        <taxon>Neopterygii</taxon>
        <taxon>Teleostei</taxon>
        <taxon>Neoteleostei</taxon>
        <taxon>Acanthomorphata</taxon>
        <taxon>Eupercaria</taxon>
        <taxon>Perciformes</taxon>
        <taxon>Cottioidei</taxon>
        <taxon>Cottales</taxon>
        <taxon>Liparidae</taxon>
        <taxon>Liparis</taxon>
    </lineage>
</organism>
<keyword evidence="11" id="KW-0472">Membrane</keyword>
<dbReference type="AlphaFoldDB" id="A0A4Z2JE76"/>
<comment type="similarity">
    <text evidence="2">Belongs to the glycosyltransferase 29 family.</text>
</comment>
<feature type="region of interest" description="Disordered" evidence="15">
    <location>
        <begin position="142"/>
        <end position="215"/>
    </location>
</feature>
<evidence type="ECO:0000256" key="14">
    <source>
        <dbReference type="ARBA" id="ARBA00043744"/>
    </source>
</evidence>
<dbReference type="GO" id="GO:0001574">
    <property type="term" value="P:ganglioside biosynthetic process"/>
    <property type="evidence" value="ECO:0007669"/>
    <property type="project" value="TreeGrafter"/>
</dbReference>
<keyword evidence="5" id="KW-0812">Transmembrane</keyword>
<evidence type="ECO:0000313" key="16">
    <source>
        <dbReference type="EMBL" id="TNN88539.1"/>
    </source>
</evidence>
<evidence type="ECO:0000256" key="1">
    <source>
        <dbReference type="ARBA" id="ARBA00004323"/>
    </source>
</evidence>
<dbReference type="OrthoDB" id="10264956at2759"/>
<evidence type="ECO:0000256" key="15">
    <source>
        <dbReference type="SAM" id="MobiDB-lite"/>
    </source>
</evidence>
<dbReference type="GO" id="GO:0000139">
    <property type="term" value="C:Golgi membrane"/>
    <property type="evidence" value="ECO:0007669"/>
    <property type="project" value="UniProtKB-SubCell"/>
</dbReference>
<evidence type="ECO:0000256" key="5">
    <source>
        <dbReference type="ARBA" id="ARBA00022692"/>
    </source>
</evidence>
<feature type="compositionally biased region" description="Low complexity" evidence="15">
    <location>
        <begin position="168"/>
        <end position="181"/>
    </location>
</feature>
<dbReference type="EMBL" id="SRLO01000005">
    <property type="protein sequence ID" value="TNN88539.1"/>
    <property type="molecule type" value="Genomic_DNA"/>
</dbReference>
<dbReference type="Proteomes" id="UP000314294">
    <property type="component" value="Unassembled WGS sequence"/>
</dbReference>
<dbReference type="Gene3D" id="3.90.1480.20">
    <property type="entry name" value="Glycosyl transferase family 29"/>
    <property type="match status" value="1"/>
</dbReference>
<evidence type="ECO:0000256" key="7">
    <source>
        <dbReference type="ARBA" id="ARBA00022981"/>
    </source>
</evidence>
<keyword evidence="10" id="KW-0443">Lipid metabolism</keyword>
<evidence type="ECO:0000256" key="6">
    <source>
        <dbReference type="ARBA" id="ARBA00022968"/>
    </source>
</evidence>
<keyword evidence="13" id="KW-0325">Glycoprotein</keyword>
<comment type="catalytic activity">
    <reaction evidence="14">
        <text>a ganglioside GM1b (d18:1(4E)) + CMP-N-acetyl-beta-neuraminate = a ganglioside GD1alpha (d18:1(4E)) + CMP + H(+)</text>
        <dbReference type="Rhea" id="RHEA:41968"/>
        <dbReference type="ChEBI" id="CHEBI:15378"/>
        <dbReference type="ChEBI" id="CHEBI:57812"/>
        <dbReference type="ChEBI" id="CHEBI:60377"/>
        <dbReference type="ChEBI" id="CHEBI:78568"/>
        <dbReference type="ChEBI" id="CHEBI:78569"/>
    </reaction>
    <physiologicalReaction direction="left-to-right" evidence="14">
        <dbReference type="Rhea" id="RHEA:41969"/>
    </physiologicalReaction>
</comment>
<sequence>MTPHFSFVVLSTSALHRSHKTVASDNTRPPDGAVPKAYRPAVPPQIDTGRTLDVINEHVLQGFNFPGILDKPLHQKLAASVRPLRVNLTGRVEEEEEEEEEEVEVYVLSGRKWEKLFTLSAQVKYLLCGPFRSASGVDCETQQRVDSVPQQRSLPSSALSNDRSNAHAGQAAPPSTPQPSACVSSSAQEKPLSSERGAWTESGNGGGGSRLGQREEAHKAMQNNFNITELPPRMHCQTCALVTSSGHLVGGGRGEDIDRAECVIRMNDAPTARGYAADVGRRTALRVVAHSSMQRVLRNRHELLNASQDTVFIFWGPGSYMRRDGKGLVYNNLRLMNQVLPKLKVYIISWQKMLQFDELFKKETGKDRPPLLWMLQYLCGKSGEAAEVVERTGDPVKPSLILCLLIHVNATGGAPRRSVLKLFLLGVLLSDAESSAAGVRTFVLVRLLARAGRIVPRCPETTPK</sequence>
<keyword evidence="17" id="KW-1185">Reference proteome</keyword>